<evidence type="ECO:0000313" key="1">
    <source>
        <dbReference type="EMBL" id="DAE09523.1"/>
    </source>
</evidence>
<accession>A0A8S5PSN2</accession>
<sequence length="46" mass="5564">MRDELRQTIRTYWFQSLRAMKPIIKLTAMKVSSLFYRGGTFLYCKN</sequence>
<name>A0A8S5PSN2_9CAUD</name>
<reference evidence="1" key="1">
    <citation type="journal article" date="2021" name="Proc. Natl. Acad. Sci. U.S.A.">
        <title>A Catalog of Tens of Thousands of Viruses from Human Metagenomes Reveals Hidden Associations with Chronic Diseases.</title>
        <authorList>
            <person name="Tisza M.J."/>
            <person name="Buck C.B."/>
        </authorList>
    </citation>
    <scope>NUCLEOTIDE SEQUENCE</scope>
    <source>
        <strain evidence="1">Ct96x5</strain>
    </source>
</reference>
<organism evidence="1">
    <name type="scientific">Siphoviridae sp. ct96x5</name>
    <dbReference type="NCBI Taxonomy" id="2825367"/>
    <lineage>
        <taxon>Viruses</taxon>
        <taxon>Duplodnaviria</taxon>
        <taxon>Heunggongvirae</taxon>
        <taxon>Uroviricota</taxon>
        <taxon>Caudoviricetes</taxon>
    </lineage>
</organism>
<dbReference type="EMBL" id="BK015488">
    <property type="protein sequence ID" value="DAE09523.1"/>
    <property type="molecule type" value="Genomic_DNA"/>
</dbReference>
<proteinExistence type="predicted"/>
<protein>
    <submittedName>
        <fullName evidence="1">Uncharacterized protein</fullName>
    </submittedName>
</protein>